<dbReference type="AlphaFoldDB" id="A0A7V7TKA4"/>
<dbReference type="GeneID" id="77344672"/>
<dbReference type="EMBL" id="VZPX01000004">
    <property type="protein sequence ID" value="KAB0482437.1"/>
    <property type="molecule type" value="Genomic_DNA"/>
</dbReference>
<gene>
    <name evidence="1" type="ORF">F7Q91_03245</name>
</gene>
<evidence type="ECO:0000313" key="2">
    <source>
        <dbReference type="Proteomes" id="UP000423756"/>
    </source>
</evidence>
<reference evidence="1 2" key="1">
    <citation type="submission" date="2019-09" db="EMBL/GenBank/DDBJ databases">
        <title>Draft genome sequences of 48 bacterial type strains from the CCUG.</title>
        <authorList>
            <person name="Tunovic T."/>
            <person name="Pineiro-Iglesias B."/>
            <person name="Unosson C."/>
            <person name="Inganas E."/>
            <person name="Ohlen M."/>
            <person name="Cardew S."/>
            <person name="Jensie-Markopoulos S."/>
            <person name="Salva-Serra F."/>
            <person name="Jaen-Luchoro D."/>
            <person name="Karlsson R."/>
            <person name="Svensson-Stadler L."/>
            <person name="Chun J."/>
            <person name="Moore E."/>
        </authorList>
    </citation>
    <scope>NUCLEOTIDE SEQUENCE [LARGE SCALE GENOMIC DNA]</scope>
    <source>
        <strain evidence="1 2">CCUG 48643</strain>
    </source>
</reference>
<dbReference type="Proteomes" id="UP000423756">
    <property type="component" value="Unassembled WGS sequence"/>
</dbReference>
<dbReference type="RefSeq" id="WP_137406586.1">
    <property type="nucleotide sequence ID" value="NZ_AP025467.1"/>
</dbReference>
<evidence type="ECO:0000313" key="1">
    <source>
        <dbReference type="EMBL" id="KAB0482437.1"/>
    </source>
</evidence>
<protein>
    <submittedName>
        <fullName evidence="1">Uncharacterized protein</fullName>
    </submittedName>
</protein>
<organism evidence="1 2">
    <name type="scientific">Vibrio chagasii</name>
    <dbReference type="NCBI Taxonomy" id="170679"/>
    <lineage>
        <taxon>Bacteria</taxon>
        <taxon>Pseudomonadati</taxon>
        <taxon>Pseudomonadota</taxon>
        <taxon>Gammaproteobacteria</taxon>
        <taxon>Vibrionales</taxon>
        <taxon>Vibrionaceae</taxon>
        <taxon>Vibrio</taxon>
    </lineage>
</organism>
<accession>A0A7V7TKA4</accession>
<name>A0A7V7TKA4_9VIBR</name>
<proteinExistence type="predicted"/>
<comment type="caution">
    <text evidence="1">The sequence shown here is derived from an EMBL/GenBank/DDBJ whole genome shotgun (WGS) entry which is preliminary data.</text>
</comment>
<sequence length="111" mass="12446">MLNRKAVSTMTTLSMAILLSHSIGAKEPKLGPYNAWNVEESEGCTYNGEKFAFGELKAMNQPELEEFKVSTGYQASDGYAVLMICSYLVNPQSNDHPPSKARDYRWVAFSW</sequence>